<dbReference type="SMART" id="SM00257">
    <property type="entry name" value="LysM"/>
    <property type="match status" value="1"/>
</dbReference>
<dbReference type="PROSITE" id="PS51782">
    <property type="entry name" value="LYSM"/>
    <property type="match status" value="1"/>
</dbReference>
<feature type="domain" description="LysM" evidence="2">
    <location>
        <begin position="2"/>
        <end position="47"/>
    </location>
</feature>
<dbReference type="AlphaFoldDB" id="A0A9X3WEM7"/>
<dbReference type="Pfam" id="PF01476">
    <property type="entry name" value="LysM"/>
    <property type="match status" value="1"/>
</dbReference>
<dbReference type="SUPFAM" id="SSF54106">
    <property type="entry name" value="LysM domain"/>
    <property type="match status" value="1"/>
</dbReference>
<dbReference type="EMBL" id="JAMQKC010000001">
    <property type="protein sequence ID" value="MDC3415651.1"/>
    <property type="molecule type" value="Genomic_DNA"/>
</dbReference>
<feature type="compositionally biased region" description="Basic and acidic residues" evidence="1">
    <location>
        <begin position="54"/>
        <end position="116"/>
    </location>
</feature>
<accession>A0A9X3WEM7</accession>
<dbReference type="Proteomes" id="UP001145069">
    <property type="component" value="Unassembled WGS sequence"/>
</dbReference>
<keyword evidence="4" id="KW-1185">Reference proteome</keyword>
<evidence type="ECO:0000259" key="2">
    <source>
        <dbReference type="PROSITE" id="PS51782"/>
    </source>
</evidence>
<dbReference type="CDD" id="cd00118">
    <property type="entry name" value="LysM"/>
    <property type="match status" value="1"/>
</dbReference>
<dbReference type="InterPro" id="IPR018392">
    <property type="entry name" value="LysM"/>
</dbReference>
<protein>
    <submittedName>
        <fullName evidence="3">LysM peptidoglycan-binding domain-containing protein</fullName>
    </submittedName>
</protein>
<evidence type="ECO:0000256" key="1">
    <source>
        <dbReference type="SAM" id="MobiDB-lite"/>
    </source>
</evidence>
<sequence length="396" mass="44099">MKIHVAQKGETLRELAQQYGVDFDELKKENSHLSDPDKVMPGMKIKIPTHSKLVRKEDKKKNNEAKQPPLEKEMKKIPTKDTPEVKTPYKDTSKKATPVMKEDDHKKPMKEKEKLPMKPVNIPNLPPLENEGYGELNIPEVPQYQKEKISYQNAPYQPASIPSHQVPSPPTVPVNPHYGYQQVAPPVQYYPSKPCCGSHKPTPNVPYALQKPVQHVQNNPAQVYPAQPHYQMTNPGVSYPEGYGAGTPYQTQPFHEDVMESSSSLEMPQMPSHLAGMYQQDQSYKNGDIPGTYPGTDGVSSYGLGYPNLTSSYPQAGDFGPIGNSNPGIGGYSPFVPTGYPQGFNGYMPGNQGYLSPGYGAAQPYPVPMHGTWYPEQQGYNLNQKYRHKKENGGNE</sequence>
<evidence type="ECO:0000313" key="3">
    <source>
        <dbReference type="EMBL" id="MDC3415651.1"/>
    </source>
</evidence>
<reference evidence="3" key="1">
    <citation type="submission" date="2022-06" db="EMBL/GenBank/DDBJ databases">
        <title>Aquibacillus sp. a new bacterium isolated from soil saline samples.</title>
        <authorList>
            <person name="Galisteo C."/>
            <person name="De La Haba R."/>
            <person name="Sanchez-Porro C."/>
            <person name="Ventosa A."/>
        </authorList>
    </citation>
    <scope>NUCLEOTIDE SEQUENCE</scope>
    <source>
        <strain evidence="3">3ASR75-54</strain>
    </source>
</reference>
<comment type="caution">
    <text evidence="3">The sequence shown here is derived from an EMBL/GenBank/DDBJ whole genome shotgun (WGS) entry which is preliminary data.</text>
</comment>
<dbReference type="Gene3D" id="3.10.350.10">
    <property type="entry name" value="LysM domain"/>
    <property type="match status" value="1"/>
</dbReference>
<feature type="region of interest" description="Disordered" evidence="1">
    <location>
        <begin position="31"/>
        <end position="126"/>
    </location>
</feature>
<evidence type="ECO:0000313" key="4">
    <source>
        <dbReference type="Proteomes" id="UP001145069"/>
    </source>
</evidence>
<name>A0A9X3WEM7_9BACI</name>
<dbReference type="InterPro" id="IPR036779">
    <property type="entry name" value="LysM_dom_sf"/>
</dbReference>
<dbReference type="RefSeq" id="WP_272444609.1">
    <property type="nucleotide sequence ID" value="NZ_JAMQKC010000001.1"/>
</dbReference>
<organism evidence="3 4">
    <name type="scientific">Aquibacillus salsiterrae</name>
    <dbReference type="NCBI Taxonomy" id="2950439"/>
    <lineage>
        <taxon>Bacteria</taxon>
        <taxon>Bacillati</taxon>
        <taxon>Bacillota</taxon>
        <taxon>Bacilli</taxon>
        <taxon>Bacillales</taxon>
        <taxon>Bacillaceae</taxon>
        <taxon>Aquibacillus</taxon>
    </lineage>
</organism>
<proteinExistence type="predicted"/>
<gene>
    <name evidence="3" type="ORF">NC799_01835</name>
</gene>